<dbReference type="OMA" id="RVVLTCP"/>
<comment type="subcellular location">
    <subcellularLocation>
        <location evidence="1">Cell membrane</location>
        <topology evidence="1">Single-pass type I membrane protein</topology>
    </subcellularLocation>
</comment>
<dbReference type="GeneTree" id="ENSGT00730000111885"/>
<dbReference type="GO" id="GO:0007166">
    <property type="term" value="P:cell surface receptor signaling pathway"/>
    <property type="evidence" value="ECO:0007669"/>
    <property type="project" value="TreeGrafter"/>
</dbReference>
<evidence type="ECO:0000256" key="4">
    <source>
        <dbReference type="SAM" id="MobiDB-lite"/>
    </source>
</evidence>
<evidence type="ECO:0000256" key="2">
    <source>
        <dbReference type="ARBA" id="ARBA00022475"/>
    </source>
</evidence>
<feature type="region of interest" description="Disordered" evidence="4">
    <location>
        <begin position="134"/>
        <end position="177"/>
    </location>
</feature>
<reference evidence="7" key="1">
    <citation type="journal article" date="2014" name="PLoS ONE">
        <title>The genome and linkage map of the northern pike (Esox lucius): conserved synteny revealed between the salmonid sister group and the Neoteleostei.</title>
        <authorList>
            <person name="Rondeau E.B."/>
            <person name="Minkley D.R."/>
            <person name="Leong J.S."/>
            <person name="Messmer A.M."/>
            <person name="Jantzen J.R."/>
            <person name="von Schalburg K.R."/>
            <person name="Lemon C."/>
            <person name="Bird N.H."/>
            <person name="Koop B.F."/>
        </authorList>
    </citation>
    <scope>NUCLEOTIDE SEQUENCE</scope>
</reference>
<keyword evidence="2" id="KW-1003">Cell membrane</keyword>
<keyword evidence="5" id="KW-1133">Transmembrane helix</keyword>
<dbReference type="GO" id="GO:0042105">
    <property type="term" value="C:alpha-beta T cell receptor complex"/>
    <property type="evidence" value="ECO:0007669"/>
    <property type="project" value="TreeGrafter"/>
</dbReference>
<name>A0A3P8XWY9_ESOLU</name>
<sequence>MNIVGINGRIVLLMIILTTFEVTGNVLFWKDTVTLHCPMPGEWHQRTTKLDVEKDEYHTINGYEEENSEVYSCEYDAGTDGVTDKRTYTFIFKGKACKYCFEVNTSLIAGLIVGDLLFTGGLIVIVYLWAQKKSGPATPQKPTSQSGGRAPAVPHPDYEPLRPGNRSKDIYATHRNG</sequence>
<proteinExistence type="predicted"/>
<keyword evidence="5" id="KW-0812">Transmembrane</keyword>
<dbReference type="InParanoid" id="A0A3P8XWY9"/>
<feature type="transmembrane region" description="Helical" evidence="5">
    <location>
        <begin position="12"/>
        <end position="29"/>
    </location>
</feature>
<keyword evidence="7" id="KW-1185">Reference proteome</keyword>
<gene>
    <name evidence="6" type="primary">CD3E</name>
</gene>
<accession>A0A3P8XWY9</accession>
<evidence type="ECO:0008006" key="8">
    <source>
        <dbReference type="Google" id="ProtNLM"/>
    </source>
</evidence>
<keyword evidence="3" id="KW-0732">Signal</keyword>
<dbReference type="STRING" id="8010.ENSELUP00000008992"/>
<feature type="transmembrane region" description="Helical" evidence="5">
    <location>
        <begin position="108"/>
        <end position="130"/>
    </location>
</feature>
<dbReference type="AlphaFoldDB" id="A0A3P8XWY9"/>
<evidence type="ECO:0000256" key="3">
    <source>
        <dbReference type="ARBA" id="ARBA00022729"/>
    </source>
</evidence>
<evidence type="ECO:0000256" key="5">
    <source>
        <dbReference type="SAM" id="Phobius"/>
    </source>
</evidence>
<dbReference type="Ensembl" id="ENSELUT00000004617.3">
    <property type="protein sequence ID" value="ENSELUP00000008992.2"/>
    <property type="gene ID" value="ENSELUG00000009577.3"/>
</dbReference>
<dbReference type="GO" id="GO:0004888">
    <property type="term" value="F:transmembrane signaling receptor activity"/>
    <property type="evidence" value="ECO:0007669"/>
    <property type="project" value="TreeGrafter"/>
</dbReference>
<dbReference type="GO" id="GO:0009897">
    <property type="term" value="C:external side of plasma membrane"/>
    <property type="evidence" value="ECO:0007669"/>
    <property type="project" value="TreeGrafter"/>
</dbReference>
<dbReference type="PANTHER" id="PTHR10570:SF9">
    <property type="entry name" value="T-CELL SURFACE GLYCOPROTEIN CD3 EPSILON CHAIN"/>
    <property type="match status" value="1"/>
</dbReference>
<evidence type="ECO:0000313" key="7">
    <source>
        <dbReference type="Proteomes" id="UP000265140"/>
    </source>
</evidence>
<reference evidence="6" key="2">
    <citation type="submission" date="2020-02" db="EMBL/GenBank/DDBJ databases">
        <title>Esox lucius (northern pike) genome, fEsoLuc1, primary haplotype.</title>
        <authorList>
            <person name="Myers G."/>
            <person name="Karagic N."/>
            <person name="Meyer A."/>
            <person name="Pippel M."/>
            <person name="Reichard M."/>
            <person name="Winkler S."/>
            <person name="Tracey A."/>
            <person name="Sims Y."/>
            <person name="Howe K."/>
            <person name="Rhie A."/>
            <person name="Formenti G."/>
            <person name="Durbin R."/>
            <person name="Fedrigo O."/>
            <person name="Jarvis E.D."/>
        </authorList>
    </citation>
    <scope>NUCLEOTIDE SEQUENCE [LARGE SCALE GENOMIC DNA]</scope>
</reference>
<evidence type="ECO:0000256" key="1">
    <source>
        <dbReference type="ARBA" id="ARBA00004251"/>
    </source>
</evidence>
<reference evidence="6" key="4">
    <citation type="submission" date="2025-09" db="UniProtKB">
        <authorList>
            <consortium name="Ensembl"/>
        </authorList>
    </citation>
    <scope>IDENTIFICATION</scope>
</reference>
<dbReference type="Proteomes" id="UP000265140">
    <property type="component" value="Chromosome 1"/>
</dbReference>
<evidence type="ECO:0000313" key="6">
    <source>
        <dbReference type="Ensembl" id="ENSELUP00000008992.2"/>
    </source>
</evidence>
<organism evidence="6 7">
    <name type="scientific">Esox lucius</name>
    <name type="common">Northern pike</name>
    <dbReference type="NCBI Taxonomy" id="8010"/>
    <lineage>
        <taxon>Eukaryota</taxon>
        <taxon>Metazoa</taxon>
        <taxon>Chordata</taxon>
        <taxon>Craniata</taxon>
        <taxon>Vertebrata</taxon>
        <taxon>Euteleostomi</taxon>
        <taxon>Actinopterygii</taxon>
        <taxon>Neopterygii</taxon>
        <taxon>Teleostei</taxon>
        <taxon>Protacanthopterygii</taxon>
        <taxon>Esociformes</taxon>
        <taxon>Esocidae</taxon>
        <taxon>Esox</taxon>
    </lineage>
</organism>
<reference evidence="6" key="3">
    <citation type="submission" date="2025-08" db="UniProtKB">
        <authorList>
            <consortium name="Ensembl"/>
        </authorList>
    </citation>
    <scope>IDENTIFICATION</scope>
</reference>
<keyword evidence="5" id="KW-0472">Membrane</keyword>
<dbReference type="GO" id="GO:0045059">
    <property type="term" value="P:positive thymic T cell selection"/>
    <property type="evidence" value="ECO:0007669"/>
    <property type="project" value="TreeGrafter"/>
</dbReference>
<feature type="compositionally biased region" description="Basic and acidic residues" evidence="4">
    <location>
        <begin position="156"/>
        <end position="177"/>
    </location>
</feature>
<dbReference type="Bgee" id="ENSELUG00000009577">
    <property type="expression patterns" value="Expressed in spleen and 13 other cell types or tissues"/>
</dbReference>
<dbReference type="InterPro" id="IPR015484">
    <property type="entry name" value="CD3_esu/gsu/dsu"/>
</dbReference>
<protein>
    <recommendedName>
        <fullName evidence="8">CD3 gamma/delta subunit Ig-like domain-containing protein</fullName>
    </recommendedName>
</protein>
<dbReference type="PANTHER" id="PTHR10570">
    <property type="entry name" value="T-CELL SURFACE GLYCOPROTEIN CD3 GAMMA CHAIN / DELTA CHAIN"/>
    <property type="match status" value="1"/>
</dbReference>